<dbReference type="InterPro" id="IPR011042">
    <property type="entry name" value="6-blade_b-propeller_TolB-like"/>
</dbReference>
<dbReference type="GO" id="GO:0005576">
    <property type="term" value="C:extracellular region"/>
    <property type="evidence" value="ECO:0007669"/>
    <property type="project" value="UniProtKB-SubCell"/>
</dbReference>
<evidence type="ECO:0000313" key="8">
    <source>
        <dbReference type="Proteomes" id="UP000019118"/>
    </source>
</evidence>
<evidence type="ECO:0000313" key="6">
    <source>
        <dbReference type="EMBL" id="ENN71148.1"/>
    </source>
</evidence>
<evidence type="ECO:0000256" key="5">
    <source>
        <dbReference type="SAM" id="SignalP"/>
    </source>
</evidence>
<evidence type="ECO:0000256" key="1">
    <source>
        <dbReference type="ARBA" id="ARBA00004613"/>
    </source>
</evidence>
<evidence type="ECO:0000256" key="3">
    <source>
        <dbReference type="ARBA" id="ARBA00022525"/>
    </source>
</evidence>
<name>N6T0W9_DENPD</name>
<dbReference type="Proteomes" id="UP000019118">
    <property type="component" value="Unassembled WGS sequence"/>
</dbReference>
<dbReference type="InterPro" id="IPR017996">
    <property type="entry name" value="MRJP/yellow-related"/>
</dbReference>
<dbReference type="Gene3D" id="2.120.10.30">
    <property type="entry name" value="TolB, C-terminal domain"/>
    <property type="match status" value="1"/>
</dbReference>
<dbReference type="PANTHER" id="PTHR10009:SF6">
    <property type="entry name" value="FI16876P1"/>
    <property type="match status" value="1"/>
</dbReference>
<feature type="signal peptide" evidence="5">
    <location>
        <begin position="1"/>
        <end position="26"/>
    </location>
</feature>
<dbReference type="InterPro" id="IPR011044">
    <property type="entry name" value="Quino_amine_DH_bsu"/>
</dbReference>
<sequence length="373" mass="40942">MSPISSLLHGRIVILLLASCGKNIAALGLKVSGTNLLFPSGSTKSIYTSIGRYIPKNVIATRLQIYKDNAFVALPRYRQGVPYTVARFNLSSGCSKARLEPYPSWSIQEEGNCEAFQNAIDLVVDPVERMWILDLGICNTLEQPVKRCDPKVWCLNLITSELVKAVNLKLFVTAESRLQYLQVDYNSSGTPFLYVSDAGTGALIVINVITGSGYRLLLPSVVVPPDGAKDILYLQLARNSSENTLYFTYLGSPRLFSIKSVYLQHDSPTGAILDVGTKPAGAQMVLLGTDNGLAIFFRYKGESDIYVWHSDTGFKKENFALVQSGGDCRMATQVVPGQQHMWDIESNFRDFITNSTGCLGASVHVYPLGRSSD</sequence>
<feature type="chain" id="PRO_5010971651" description="Bee-milk protein" evidence="5">
    <location>
        <begin position="27"/>
        <end position="373"/>
    </location>
</feature>
<comment type="subcellular location">
    <subcellularLocation>
        <location evidence="1">Secreted</location>
    </subcellularLocation>
</comment>
<dbReference type="SUPFAM" id="SSF50969">
    <property type="entry name" value="YVTN repeat-like/Quinoprotein amine dehydrogenase"/>
    <property type="match status" value="1"/>
</dbReference>
<feature type="non-terminal residue" evidence="6">
    <location>
        <position position="1"/>
    </location>
</feature>
<keyword evidence="3" id="KW-0964">Secreted</keyword>
<proteinExistence type="inferred from homology"/>
<evidence type="ECO:0000313" key="7">
    <source>
        <dbReference type="EnsemblMetazoa" id="XP_019770224.1"/>
    </source>
</evidence>
<dbReference type="HOGENOM" id="CLU_048636_0_0_1"/>
<reference evidence="6 8" key="1">
    <citation type="journal article" date="2013" name="Genome Biol.">
        <title>Draft genome of the mountain pine beetle, Dendroctonus ponderosae Hopkins, a major forest pest.</title>
        <authorList>
            <person name="Keeling C.I."/>
            <person name="Yuen M.M."/>
            <person name="Liao N.Y."/>
            <person name="Docking T.R."/>
            <person name="Chan S.K."/>
            <person name="Taylor G.A."/>
            <person name="Palmquist D.L."/>
            <person name="Jackman S.D."/>
            <person name="Nguyen A."/>
            <person name="Li M."/>
            <person name="Henderson H."/>
            <person name="Janes J.K."/>
            <person name="Zhao Y."/>
            <person name="Pandoh P."/>
            <person name="Moore R."/>
            <person name="Sperling F.A."/>
            <person name="Huber D.P."/>
            <person name="Birol I."/>
            <person name="Jones S.J."/>
            <person name="Bohlmann J."/>
        </authorList>
    </citation>
    <scope>NUCLEOTIDE SEQUENCE</scope>
</reference>
<dbReference type="OrthoDB" id="6583604at2759"/>
<reference evidence="7" key="2">
    <citation type="submission" date="2024-08" db="UniProtKB">
        <authorList>
            <consortium name="EnsemblMetazoa"/>
        </authorList>
    </citation>
    <scope>IDENTIFICATION</scope>
</reference>
<accession>N6T0W9</accession>
<evidence type="ECO:0000256" key="4">
    <source>
        <dbReference type="ARBA" id="ARBA00022729"/>
    </source>
</evidence>
<dbReference type="OMA" id="CESTKNI"/>
<protein>
    <recommendedName>
        <fullName evidence="9">Bee-milk protein</fullName>
    </recommendedName>
</protein>
<dbReference type="EMBL" id="KB741277">
    <property type="protein sequence ID" value="ENN71148.1"/>
    <property type="molecule type" value="Genomic_DNA"/>
</dbReference>
<dbReference type="EnsemblMetazoa" id="XM_019914665.1">
    <property type="protein sequence ID" value="XP_019770224.1"/>
    <property type="gene ID" value="LOC109544469"/>
</dbReference>
<dbReference type="KEGG" id="dpa:109544469"/>
<dbReference type="PANTHER" id="PTHR10009">
    <property type="entry name" value="PROTEIN YELLOW-RELATED"/>
    <property type="match status" value="1"/>
</dbReference>
<dbReference type="Pfam" id="PF03022">
    <property type="entry name" value="MRJP"/>
    <property type="match status" value="1"/>
</dbReference>
<comment type="similarity">
    <text evidence="2">Belongs to the major royal jelly protein family.</text>
</comment>
<evidence type="ECO:0000256" key="2">
    <source>
        <dbReference type="ARBA" id="ARBA00009127"/>
    </source>
</evidence>
<keyword evidence="4 5" id="KW-0732">Signal</keyword>
<gene>
    <name evidence="7" type="primary">109544469</name>
    <name evidence="6" type="ORF">YQE_12079</name>
</gene>
<dbReference type="AlphaFoldDB" id="N6T0W9"/>
<organism evidence="6">
    <name type="scientific">Dendroctonus ponderosae</name>
    <name type="common">Mountain pine beetle</name>
    <dbReference type="NCBI Taxonomy" id="77166"/>
    <lineage>
        <taxon>Eukaryota</taxon>
        <taxon>Metazoa</taxon>
        <taxon>Ecdysozoa</taxon>
        <taxon>Arthropoda</taxon>
        <taxon>Hexapoda</taxon>
        <taxon>Insecta</taxon>
        <taxon>Pterygota</taxon>
        <taxon>Neoptera</taxon>
        <taxon>Endopterygota</taxon>
        <taxon>Coleoptera</taxon>
        <taxon>Polyphaga</taxon>
        <taxon>Cucujiformia</taxon>
        <taxon>Curculionidae</taxon>
        <taxon>Scolytinae</taxon>
        <taxon>Dendroctonus</taxon>
    </lineage>
</organism>
<keyword evidence="8" id="KW-1185">Reference proteome</keyword>
<evidence type="ECO:0008006" key="9">
    <source>
        <dbReference type="Google" id="ProtNLM"/>
    </source>
</evidence>